<dbReference type="OrthoDB" id="6108017at2759"/>
<organism evidence="8 9">
    <name type="scientific">Caligus rogercresseyi</name>
    <name type="common">Sea louse</name>
    <dbReference type="NCBI Taxonomy" id="217165"/>
    <lineage>
        <taxon>Eukaryota</taxon>
        <taxon>Metazoa</taxon>
        <taxon>Ecdysozoa</taxon>
        <taxon>Arthropoda</taxon>
        <taxon>Crustacea</taxon>
        <taxon>Multicrustacea</taxon>
        <taxon>Hexanauplia</taxon>
        <taxon>Copepoda</taxon>
        <taxon>Siphonostomatoida</taxon>
        <taxon>Caligidae</taxon>
        <taxon>Caligus</taxon>
    </lineage>
</organism>
<dbReference type="InterPro" id="IPR001609">
    <property type="entry name" value="Myosin_head_motor_dom-like"/>
</dbReference>
<keyword evidence="1" id="KW-0547">Nucleotide-binding</keyword>
<evidence type="ECO:0000256" key="3">
    <source>
        <dbReference type="ARBA" id="ARBA00023123"/>
    </source>
</evidence>
<dbReference type="GO" id="GO:0005902">
    <property type="term" value="C:microvillus"/>
    <property type="evidence" value="ECO:0007669"/>
    <property type="project" value="TreeGrafter"/>
</dbReference>
<dbReference type="PANTHER" id="PTHR13140:SF729">
    <property type="entry name" value="UNCONVENTIONAL MYOSIN-IE"/>
    <property type="match status" value="1"/>
</dbReference>
<sequence>MTLLSSVTESAIMENMKKRYMDDWIFTYIGQVLISVNPFKPMSYFTQKEIDMYQGA</sequence>
<evidence type="ECO:0000313" key="8">
    <source>
        <dbReference type="EMBL" id="QQP40446.1"/>
    </source>
</evidence>
<comment type="similarity">
    <text evidence="6">Belongs to the TRAFAC class myosin-kinesin ATPase superfamily. Myosin family.</text>
</comment>
<dbReference type="Proteomes" id="UP000595437">
    <property type="component" value="Chromosome 9"/>
</dbReference>
<proteinExistence type="inferred from homology"/>
<evidence type="ECO:0000256" key="1">
    <source>
        <dbReference type="ARBA" id="ARBA00022741"/>
    </source>
</evidence>
<evidence type="ECO:0000256" key="5">
    <source>
        <dbReference type="ARBA" id="ARBA00023203"/>
    </source>
</evidence>
<dbReference type="InterPro" id="IPR036961">
    <property type="entry name" value="Kinesin_motor_dom_sf"/>
</dbReference>
<feature type="domain" description="Myosin motor" evidence="7">
    <location>
        <begin position="1"/>
        <end position="56"/>
    </location>
</feature>
<evidence type="ECO:0000313" key="9">
    <source>
        <dbReference type="Proteomes" id="UP000595437"/>
    </source>
</evidence>
<evidence type="ECO:0000256" key="2">
    <source>
        <dbReference type="ARBA" id="ARBA00022840"/>
    </source>
</evidence>
<dbReference type="PROSITE" id="PS51456">
    <property type="entry name" value="MYOSIN_MOTOR"/>
    <property type="match status" value="1"/>
</dbReference>
<dbReference type="GO" id="GO:0005524">
    <property type="term" value="F:ATP binding"/>
    <property type="evidence" value="ECO:0007669"/>
    <property type="project" value="UniProtKB-KW"/>
</dbReference>
<keyword evidence="2" id="KW-0067">ATP-binding</keyword>
<dbReference type="PANTHER" id="PTHR13140">
    <property type="entry name" value="MYOSIN"/>
    <property type="match status" value="1"/>
</dbReference>
<keyword evidence="3 6" id="KW-0518">Myosin</keyword>
<dbReference type="SUPFAM" id="SSF52540">
    <property type="entry name" value="P-loop containing nucleoside triphosphate hydrolases"/>
    <property type="match status" value="1"/>
</dbReference>
<evidence type="ECO:0000256" key="4">
    <source>
        <dbReference type="ARBA" id="ARBA00023175"/>
    </source>
</evidence>
<comment type="caution">
    <text evidence="6">Lacks conserved residue(s) required for the propagation of feature annotation.</text>
</comment>
<dbReference type="EMBL" id="CP045898">
    <property type="protein sequence ID" value="QQP40446.1"/>
    <property type="molecule type" value="Genomic_DNA"/>
</dbReference>
<feature type="non-terminal residue" evidence="8">
    <location>
        <position position="56"/>
    </location>
</feature>
<protein>
    <submittedName>
        <fullName evidence="8">Myosin-Ie</fullName>
    </submittedName>
</protein>
<keyword evidence="4" id="KW-0505">Motor protein</keyword>
<reference evidence="9" key="1">
    <citation type="submission" date="2021-01" db="EMBL/GenBank/DDBJ databases">
        <title>Caligus Genome Assembly.</title>
        <authorList>
            <person name="Gallardo-Escarate C."/>
        </authorList>
    </citation>
    <scope>NUCLEOTIDE SEQUENCE [LARGE SCALE GENOMIC DNA]</scope>
</reference>
<dbReference type="Pfam" id="PF00063">
    <property type="entry name" value="Myosin_head"/>
    <property type="match status" value="1"/>
</dbReference>
<dbReference type="GO" id="GO:0007015">
    <property type="term" value="P:actin filament organization"/>
    <property type="evidence" value="ECO:0007669"/>
    <property type="project" value="TreeGrafter"/>
</dbReference>
<keyword evidence="9" id="KW-1185">Reference proteome</keyword>
<dbReference type="InterPro" id="IPR027417">
    <property type="entry name" value="P-loop_NTPase"/>
</dbReference>
<dbReference type="GO" id="GO:0005886">
    <property type="term" value="C:plasma membrane"/>
    <property type="evidence" value="ECO:0007669"/>
    <property type="project" value="TreeGrafter"/>
</dbReference>
<gene>
    <name evidence="8" type="ORF">FKW44_014482</name>
</gene>
<accession>A0A7T8GZP5</accession>
<dbReference type="GO" id="GO:0051015">
    <property type="term" value="F:actin filament binding"/>
    <property type="evidence" value="ECO:0007669"/>
    <property type="project" value="TreeGrafter"/>
</dbReference>
<dbReference type="GO" id="GO:0005737">
    <property type="term" value="C:cytoplasm"/>
    <property type="evidence" value="ECO:0007669"/>
    <property type="project" value="TreeGrafter"/>
</dbReference>
<dbReference type="AlphaFoldDB" id="A0A7T8GZP5"/>
<dbReference type="GO" id="GO:0016459">
    <property type="term" value="C:myosin complex"/>
    <property type="evidence" value="ECO:0007669"/>
    <property type="project" value="UniProtKB-KW"/>
</dbReference>
<evidence type="ECO:0000259" key="7">
    <source>
        <dbReference type="PROSITE" id="PS51456"/>
    </source>
</evidence>
<dbReference type="Gene3D" id="3.40.850.10">
    <property type="entry name" value="Kinesin motor domain"/>
    <property type="match status" value="1"/>
</dbReference>
<name>A0A7T8GZP5_CALRO</name>
<dbReference type="GO" id="GO:0000146">
    <property type="term" value="F:microfilament motor activity"/>
    <property type="evidence" value="ECO:0007669"/>
    <property type="project" value="TreeGrafter"/>
</dbReference>
<evidence type="ECO:0000256" key="6">
    <source>
        <dbReference type="PROSITE-ProRule" id="PRU00782"/>
    </source>
</evidence>
<keyword evidence="5 6" id="KW-0009">Actin-binding</keyword>
<dbReference type="GO" id="GO:0006897">
    <property type="term" value="P:endocytosis"/>
    <property type="evidence" value="ECO:0007669"/>
    <property type="project" value="TreeGrafter"/>
</dbReference>